<keyword evidence="1" id="KW-0472">Membrane</keyword>
<keyword evidence="1" id="KW-1133">Transmembrane helix</keyword>
<organism evidence="3 4">
    <name type="scientific">Marivibrio halodurans</name>
    <dbReference type="NCBI Taxonomy" id="2039722"/>
    <lineage>
        <taxon>Bacteria</taxon>
        <taxon>Pseudomonadati</taxon>
        <taxon>Pseudomonadota</taxon>
        <taxon>Alphaproteobacteria</taxon>
        <taxon>Rhodospirillales</taxon>
        <taxon>Rhodospirillaceae</taxon>
        <taxon>Marivibrio</taxon>
    </lineage>
</organism>
<sequence length="257" mass="27667">MTGTPRIGRALPVVAVLLAILLTAGSRAAVAAERLVADLDDHLVAITTGFTGTELLLFGSIQGEGEVVVVVHGPKEELVVRRKDRVAGIWVNREERAFRGVPAFYHVATSADPGTLDLPRTALDRHRIGVDHLNLRLQPGEPAEDRDAFAEAIVRNKIRVGHYGAGTGRVQWRGGRLFRTTVLIPANVPVGTYTIETLLVADGEVVSAQTTPLFVNKEGFGAQVFRTAHNYSMLYGIGAILIAGLAGLAASWAFRKY</sequence>
<name>A0A8J7V2R5_9PROT</name>
<accession>A0A8J7V2R5</accession>
<reference evidence="3" key="1">
    <citation type="submission" date="2021-04" db="EMBL/GenBank/DDBJ databases">
        <authorList>
            <person name="Zhang D.-C."/>
        </authorList>
    </citation>
    <scope>NUCLEOTIDE SEQUENCE</scope>
    <source>
        <strain evidence="3">CGMCC 1.15697</strain>
    </source>
</reference>
<keyword evidence="1" id="KW-0812">Transmembrane</keyword>
<protein>
    <submittedName>
        <fullName evidence="3">TIGR02186 family protein</fullName>
    </submittedName>
</protein>
<dbReference type="RefSeq" id="WP_210681782.1">
    <property type="nucleotide sequence ID" value="NZ_JAGMWN010000004.1"/>
</dbReference>
<evidence type="ECO:0000256" key="1">
    <source>
        <dbReference type="SAM" id="Phobius"/>
    </source>
</evidence>
<evidence type="ECO:0000256" key="2">
    <source>
        <dbReference type="SAM" id="SignalP"/>
    </source>
</evidence>
<comment type="caution">
    <text evidence="3">The sequence shown here is derived from an EMBL/GenBank/DDBJ whole genome shotgun (WGS) entry which is preliminary data.</text>
</comment>
<keyword evidence="4" id="KW-1185">Reference proteome</keyword>
<evidence type="ECO:0000313" key="4">
    <source>
        <dbReference type="Proteomes" id="UP000672602"/>
    </source>
</evidence>
<proteinExistence type="predicted"/>
<evidence type="ECO:0000313" key="3">
    <source>
        <dbReference type="EMBL" id="MBP5857187.1"/>
    </source>
</evidence>
<dbReference type="AlphaFoldDB" id="A0A8J7V2R5"/>
<keyword evidence="2" id="KW-0732">Signal</keyword>
<dbReference type="Proteomes" id="UP000672602">
    <property type="component" value="Unassembled WGS sequence"/>
</dbReference>
<dbReference type="EMBL" id="JAGMWN010000004">
    <property type="protein sequence ID" value="MBP5857187.1"/>
    <property type="molecule type" value="Genomic_DNA"/>
</dbReference>
<dbReference type="Pfam" id="PF09608">
    <property type="entry name" value="Alph_Pro_TM"/>
    <property type="match status" value="1"/>
</dbReference>
<feature type="chain" id="PRO_5035323875" evidence="2">
    <location>
        <begin position="32"/>
        <end position="257"/>
    </location>
</feature>
<dbReference type="InterPro" id="IPR019088">
    <property type="entry name" value="CHP02186-rel_TM"/>
</dbReference>
<feature type="transmembrane region" description="Helical" evidence="1">
    <location>
        <begin position="233"/>
        <end position="254"/>
    </location>
</feature>
<gene>
    <name evidence="3" type="ORF">KAJ83_09220</name>
</gene>
<feature type="signal peptide" evidence="2">
    <location>
        <begin position="1"/>
        <end position="31"/>
    </location>
</feature>